<organism evidence="5">
    <name type="scientific">uncultured Caudovirales phage</name>
    <dbReference type="NCBI Taxonomy" id="2100421"/>
    <lineage>
        <taxon>Viruses</taxon>
        <taxon>Duplodnaviria</taxon>
        <taxon>Heunggongvirae</taxon>
        <taxon>Uroviricota</taxon>
        <taxon>Caudoviricetes</taxon>
        <taxon>Peduoviridae</taxon>
        <taxon>Maltschvirus</taxon>
        <taxon>Maltschvirus maltsch</taxon>
    </lineage>
</organism>
<reference evidence="5" key="1">
    <citation type="submission" date="2020-05" db="EMBL/GenBank/DDBJ databases">
        <authorList>
            <person name="Chiriac C."/>
            <person name="Salcher M."/>
            <person name="Ghai R."/>
            <person name="Kavagutti S V."/>
        </authorList>
    </citation>
    <scope>NUCLEOTIDE SEQUENCE</scope>
</reference>
<dbReference type="EMBL" id="LR798422">
    <property type="protein sequence ID" value="CAB5230680.1"/>
    <property type="molecule type" value="Genomic_DNA"/>
</dbReference>
<dbReference type="EMBL" id="LR796912">
    <property type="protein sequence ID" value="CAB4175080.1"/>
    <property type="molecule type" value="Genomic_DNA"/>
</dbReference>
<dbReference type="EMBL" id="LR797079">
    <property type="protein sequence ID" value="CAB4185278.1"/>
    <property type="molecule type" value="Genomic_DNA"/>
</dbReference>
<dbReference type="EMBL" id="LR797435">
    <property type="protein sequence ID" value="CAB4215953.1"/>
    <property type="molecule type" value="Genomic_DNA"/>
</dbReference>
<evidence type="ECO:0000313" key="2">
    <source>
        <dbReference type="EMBL" id="CAB4185278.1"/>
    </source>
</evidence>
<name>A0A6J7XHX0_9CAUD</name>
<gene>
    <name evidence="2" type="ORF">UFOVP1123_44</name>
    <name evidence="3" type="ORF">UFOVP1239_106</name>
    <name evidence="4" type="ORF">UFOVP1484_48</name>
    <name evidence="5" type="ORF">UFOVP1577_54</name>
    <name evidence="1" type="ORF">UFOVP961_116</name>
</gene>
<accession>A0A6J7XHX0</accession>
<evidence type="ECO:0000313" key="1">
    <source>
        <dbReference type="EMBL" id="CAB4175080.1"/>
    </source>
</evidence>
<sequence length="61" mass="7428">MSAIILITDLIDTKRRKEKELIFYNEELNKLHEKMGYLKLEIKLTNDIIHMIEQERVKDLR</sequence>
<dbReference type="EMBL" id="LR797194">
    <property type="protein sequence ID" value="CAB4193565.1"/>
    <property type="molecule type" value="Genomic_DNA"/>
</dbReference>
<proteinExistence type="predicted"/>
<evidence type="ECO:0000313" key="4">
    <source>
        <dbReference type="EMBL" id="CAB4215953.1"/>
    </source>
</evidence>
<evidence type="ECO:0000313" key="3">
    <source>
        <dbReference type="EMBL" id="CAB4193565.1"/>
    </source>
</evidence>
<protein>
    <submittedName>
        <fullName evidence="5">Uncharacterized protein</fullName>
    </submittedName>
</protein>
<evidence type="ECO:0000313" key="5">
    <source>
        <dbReference type="EMBL" id="CAB5230680.1"/>
    </source>
</evidence>